<keyword evidence="3" id="KW-1185">Reference proteome</keyword>
<reference evidence="2 3" key="1">
    <citation type="journal article" date="2015" name="Int. J. Syst. Evol. Microbiol.">
        <title>Description of Sphingopyxis fribergensis sp. nov. - a soil bacterium with the ability to degrade styrene and phenylacetic acid.</title>
        <authorList>
            <person name="Oelschlagel M."/>
            <person name="Ruckert C."/>
            <person name="Kalinowski J."/>
            <person name="Schmidt G."/>
            <person name="Schlomann M."/>
            <person name="Tischler D."/>
        </authorList>
    </citation>
    <scope>NUCLEOTIDE SEQUENCE [LARGE SCALE GENOMIC DNA]</scope>
    <source>
        <strain evidence="2 3">Kp5.2</strain>
    </source>
</reference>
<dbReference type="STRING" id="1515612.SKP52_20620"/>
<accession>A0A0A7PP19</accession>
<protein>
    <submittedName>
        <fullName evidence="2">Uroporphyrinogen-III synthase</fullName>
    </submittedName>
</protein>
<dbReference type="InterPro" id="IPR003754">
    <property type="entry name" value="4pyrrol_synth_uPrphyn_synth"/>
</dbReference>
<dbReference type="InterPro" id="IPR036108">
    <property type="entry name" value="4pyrrol_syn_uPrphyn_synt_sf"/>
</dbReference>
<dbReference type="Gene3D" id="3.40.50.10090">
    <property type="match status" value="2"/>
</dbReference>
<organism evidence="2 3">
    <name type="scientific">Sphingopyxis fribergensis</name>
    <dbReference type="NCBI Taxonomy" id="1515612"/>
    <lineage>
        <taxon>Bacteria</taxon>
        <taxon>Pseudomonadati</taxon>
        <taxon>Pseudomonadota</taxon>
        <taxon>Alphaproteobacteria</taxon>
        <taxon>Sphingomonadales</taxon>
        <taxon>Sphingomonadaceae</taxon>
        <taxon>Sphingopyxis</taxon>
    </lineage>
</organism>
<dbReference type="KEGG" id="sphk:SKP52_20620"/>
<dbReference type="GO" id="GO:0033014">
    <property type="term" value="P:tetrapyrrole biosynthetic process"/>
    <property type="evidence" value="ECO:0007669"/>
    <property type="project" value="InterPro"/>
</dbReference>
<name>A0A0A7PP19_9SPHN</name>
<evidence type="ECO:0000313" key="2">
    <source>
        <dbReference type="EMBL" id="AJA10988.1"/>
    </source>
</evidence>
<dbReference type="GO" id="GO:0004852">
    <property type="term" value="F:uroporphyrinogen-III synthase activity"/>
    <property type="evidence" value="ECO:0007669"/>
    <property type="project" value="InterPro"/>
</dbReference>
<dbReference type="EMBL" id="CP009122">
    <property type="protein sequence ID" value="AJA10988.1"/>
    <property type="molecule type" value="Genomic_DNA"/>
</dbReference>
<dbReference type="HOGENOM" id="CLU_011276_10_2_5"/>
<proteinExistence type="predicted"/>
<evidence type="ECO:0000259" key="1">
    <source>
        <dbReference type="Pfam" id="PF02602"/>
    </source>
</evidence>
<dbReference type="AlphaFoldDB" id="A0A0A7PP19"/>
<feature type="domain" description="Tetrapyrrole biosynthesis uroporphyrinogen III synthase" evidence="1">
    <location>
        <begin position="19"/>
        <end position="217"/>
    </location>
</feature>
<dbReference type="Pfam" id="PF02602">
    <property type="entry name" value="HEM4"/>
    <property type="match status" value="1"/>
</dbReference>
<evidence type="ECO:0000313" key="3">
    <source>
        <dbReference type="Proteomes" id="UP000030907"/>
    </source>
</evidence>
<dbReference type="OrthoDB" id="7424801at2"/>
<gene>
    <name evidence="2" type="ORF">SKP52_20620</name>
</gene>
<dbReference type="SUPFAM" id="SSF69618">
    <property type="entry name" value="HemD-like"/>
    <property type="match status" value="1"/>
</dbReference>
<sequence>MTDDLPLIVTRPEPGNAATVERAKKLGLDARAMPLFAARALEWAVPDAENFDAMLLTSAFAATLAGADLAKLSSLPVYAVGAATARAAEAARLTVVMTGSADAQRLLDDMASHDIRTILWLCGRDRSEFDARGAAITALPCYAVAPVAPPTEWSTLIAAPAILLAHSARGAQRISDLVGGARSHLTLVAISSAVAAAGGEGWRDLAIAGQPSDAAMLAEAGALWHKGAK</sequence>
<dbReference type="Proteomes" id="UP000030907">
    <property type="component" value="Chromosome"/>
</dbReference>
<dbReference type="RefSeq" id="WP_039578112.1">
    <property type="nucleotide sequence ID" value="NZ_CP009122.1"/>
</dbReference>